<dbReference type="SUPFAM" id="SSF50939">
    <property type="entry name" value="Sialidases"/>
    <property type="match status" value="1"/>
</dbReference>
<reference evidence="2" key="1">
    <citation type="submission" date="2016-10" db="EMBL/GenBank/DDBJ databases">
        <authorList>
            <person name="Varghese N."/>
            <person name="Submissions S."/>
        </authorList>
    </citation>
    <scope>NUCLEOTIDE SEQUENCE [LARGE SCALE GENOMIC DNA]</scope>
    <source>
        <strain evidence="2">DSM 11443</strain>
    </source>
</reference>
<dbReference type="Gene3D" id="2.130.10.10">
    <property type="entry name" value="YVTN repeat-like/Quinoprotein amine dehydrogenase"/>
    <property type="match status" value="2"/>
</dbReference>
<dbReference type="InterPro" id="IPR052025">
    <property type="entry name" value="Xyloglucanase_GH74"/>
</dbReference>
<evidence type="ECO:0000313" key="1">
    <source>
        <dbReference type="EMBL" id="SFE51801.1"/>
    </source>
</evidence>
<name>A0A1I2B6M6_9RHOB</name>
<dbReference type="InterPro" id="IPR036278">
    <property type="entry name" value="Sialidase_sf"/>
</dbReference>
<dbReference type="InterPro" id="IPR015943">
    <property type="entry name" value="WD40/YVTN_repeat-like_dom_sf"/>
</dbReference>
<dbReference type="STRING" id="74348.SAMN04488523_1088"/>
<proteinExistence type="predicted"/>
<evidence type="ECO:0000313" key="2">
    <source>
        <dbReference type="Proteomes" id="UP000198977"/>
    </source>
</evidence>
<gene>
    <name evidence="1" type="ORF">SAMN04488523_1088</name>
</gene>
<dbReference type="PANTHER" id="PTHR43739">
    <property type="entry name" value="XYLOGLUCANASE (EUROFUNG)"/>
    <property type="match status" value="1"/>
</dbReference>
<dbReference type="Proteomes" id="UP000198977">
    <property type="component" value="Unassembled WGS sequence"/>
</dbReference>
<evidence type="ECO:0008006" key="3">
    <source>
        <dbReference type="Google" id="ProtNLM"/>
    </source>
</evidence>
<dbReference type="AlphaFoldDB" id="A0A1I2B6M6"/>
<protein>
    <recommendedName>
        <fullName evidence="3">Photosynthesis system II assembly factor Ycf48/Hcf136-like domain-containing protein</fullName>
    </recommendedName>
</protein>
<sequence>MSINQSRGLSRRYVMSSGIATFGITLALPSVSFSSTHTSSIRAICMEDNTVVVATDHDLLRISDAGDVVRVSHALAVTALANHSAKPGTILATLKDGGLSRSVDGGLTWATVGSGLPAAQITALTMAALEPSMVYAALAGDGLWRSQDTGETWEFVMDRPYLDGVEHDVLSLVSVGNPSGMGGIWLYAGTQVGLTRVPDCFCRWQDVTAGDAMDALAAGETPPSTAPLPIGELVAALALAPEAPERIYAGLTSGLWVSTDGGVDWALASTGAIGALAVNSSDPMNLAAARGGGLSISWDGGATWTLSTHIKDI</sequence>
<dbReference type="PANTHER" id="PTHR43739:SF5">
    <property type="entry name" value="EXO-ALPHA-SIALIDASE"/>
    <property type="match status" value="1"/>
</dbReference>
<dbReference type="GO" id="GO:0010411">
    <property type="term" value="P:xyloglucan metabolic process"/>
    <property type="evidence" value="ECO:0007669"/>
    <property type="project" value="TreeGrafter"/>
</dbReference>
<dbReference type="EMBL" id="FOMW01000008">
    <property type="protein sequence ID" value="SFE51801.1"/>
    <property type="molecule type" value="Genomic_DNA"/>
</dbReference>
<keyword evidence="2" id="KW-1185">Reference proteome</keyword>
<organism evidence="1 2">
    <name type="scientific">Sulfitobacter brevis</name>
    <dbReference type="NCBI Taxonomy" id="74348"/>
    <lineage>
        <taxon>Bacteria</taxon>
        <taxon>Pseudomonadati</taxon>
        <taxon>Pseudomonadota</taxon>
        <taxon>Alphaproteobacteria</taxon>
        <taxon>Rhodobacterales</taxon>
        <taxon>Roseobacteraceae</taxon>
        <taxon>Sulfitobacter</taxon>
    </lineage>
</organism>
<accession>A0A1I2B6M6</accession>